<reference evidence="1 2" key="1">
    <citation type="journal article" date="2012" name="Science">
        <title>The Paleozoic origin of enzymatic lignin decomposition reconstructed from 31 fungal genomes.</title>
        <authorList>
            <person name="Floudas D."/>
            <person name="Binder M."/>
            <person name="Riley R."/>
            <person name="Barry K."/>
            <person name="Blanchette R.A."/>
            <person name="Henrissat B."/>
            <person name="Martinez A.T."/>
            <person name="Otillar R."/>
            <person name="Spatafora J.W."/>
            <person name="Yadav J.S."/>
            <person name="Aerts A."/>
            <person name="Benoit I."/>
            <person name="Boyd A."/>
            <person name="Carlson A."/>
            <person name="Copeland A."/>
            <person name="Coutinho P.M."/>
            <person name="de Vries R.P."/>
            <person name="Ferreira P."/>
            <person name="Findley K."/>
            <person name="Foster B."/>
            <person name="Gaskell J."/>
            <person name="Glotzer D."/>
            <person name="Gorecki P."/>
            <person name="Heitman J."/>
            <person name="Hesse C."/>
            <person name="Hori C."/>
            <person name="Igarashi K."/>
            <person name="Jurgens J.A."/>
            <person name="Kallen N."/>
            <person name="Kersten P."/>
            <person name="Kohler A."/>
            <person name="Kuees U."/>
            <person name="Kumar T.K.A."/>
            <person name="Kuo A."/>
            <person name="LaButti K."/>
            <person name="Larrondo L.F."/>
            <person name="Lindquist E."/>
            <person name="Ling A."/>
            <person name="Lombard V."/>
            <person name="Lucas S."/>
            <person name="Lundell T."/>
            <person name="Martin R."/>
            <person name="McLaughlin D.J."/>
            <person name="Morgenstern I."/>
            <person name="Morin E."/>
            <person name="Murat C."/>
            <person name="Nagy L.G."/>
            <person name="Nolan M."/>
            <person name="Ohm R.A."/>
            <person name="Patyshakuliyeva A."/>
            <person name="Rokas A."/>
            <person name="Ruiz-Duenas F.J."/>
            <person name="Sabat G."/>
            <person name="Salamov A."/>
            <person name="Samejima M."/>
            <person name="Schmutz J."/>
            <person name="Slot J.C."/>
            <person name="St John F."/>
            <person name="Stenlid J."/>
            <person name="Sun H."/>
            <person name="Sun S."/>
            <person name="Syed K."/>
            <person name="Tsang A."/>
            <person name="Wiebenga A."/>
            <person name="Young D."/>
            <person name="Pisabarro A."/>
            <person name="Eastwood D.C."/>
            <person name="Martin F."/>
            <person name="Cullen D."/>
            <person name="Grigoriev I.V."/>
            <person name="Hibbett D.S."/>
        </authorList>
    </citation>
    <scope>NUCLEOTIDE SEQUENCE [LARGE SCALE GENOMIC DNA]</scope>
    <source>
        <strain evidence="1 2">DJM-731 SS1</strain>
    </source>
</reference>
<evidence type="ECO:0000313" key="2">
    <source>
        <dbReference type="Proteomes" id="UP000030653"/>
    </source>
</evidence>
<name>M5FZA0_DACPD</name>
<dbReference type="EMBL" id="JH795880">
    <property type="protein sequence ID" value="EJT96832.1"/>
    <property type="molecule type" value="Genomic_DNA"/>
</dbReference>
<dbReference type="AlphaFoldDB" id="M5FZA0"/>
<protein>
    <submittedName>
        <fullName evidence="1">Uncharacterized protein</fullName>
    </submittedName>
</protein>
<accession>M5FZA0</accession>
<organism evidence="1 2">
    <name type="scientific">Dacryopinax primogenitus (strain DJM 731)</name>
    <name type="common">Brown rot fungus</name>
    <dbReference type="NCBI Taxonomy" id="1858805"/>
    <lineage>
        <taxon>Eukaryota</taxon>
        <taxon>Fungi</taxon>
        <taxon>Dikarya</taxon>
        <taxon>Basidiomycota</taxon>
        <taxon>Agaricomycotina</taxon>
        <taxon>Dacrymycetes</taxon>
        <taxon>Dacrymycetales</taxon>
        <taxon>Dacrymycetaceae</taxon>
        <taxon>Dacryopinax</taxon>
    </lineage>
</organism>
<dbReference type="Proteomes" id="UP000030653">
    <property type="component" value="Unassembled WGS sequence"/>
</dbReference>
<evidence type="ECO:0000313" key="1">
    <source>
        <dbReference type="EMBL" id="EJT96832.1"/>
    </source>
</evidence>
<proteinExistence type="predicted"/>
<sequence>MNGSNEPAQQMDNDIFLDVGMATAPASPLLDTISLRTTSSQPAFPTTCKTIFQDLSYEDSIRQDTPPPYLPTSTPDSMAAFAGVNQMLDALLESMDEQSIGNLLENLDHQIMALDPEPFEEEENERGWEFKSEAWSEWQDVIDGEKDGLAEEGWLDGTGTEAAVHLEGQPDTLDDVIDVDSLGILLPNHTLQGTDFHNLPAV</sequence>
<dbReference type="GeneID" id="63684480"/>
<gene>
    <name evidence="1" type="ORF">DACRYDRAFT_112447</name>
</gene>
<dbReference type="RefSeq" id="XP_040623730.1">
    <property type="nucleotide sequence ID" value="XM_040769418.1"/>
</dbReference>
<dbReference type="HOGENOM" id="CLU_1354576_0_0_1"/>
<keyword evidence="2" id="KW-1185">Reference proteome</keyword>